<organism evidence="1">
    <name type="scientific">marine sediment metagenome</name>
    <dbReference type="NCBI Taxonomy" id="412755"/>
    <lineage>
        <taxon>unclassified sequences</taxon>
        <taxon>metagenomes</taxon>
        <taxon>ecological metagenomes</taxon>
    </lineage>
</organism>
<dbReference type="EMBL" id="LAZR01044339">
    <property type="protein sequence ID" value="KKL04909.1"/>
    <property type="molecule type" value="Genomic_DNA"/>
</dbReference>
<evidence type="ECO:0000313" key="1">
    <source>
        <dbReference type="EMBL" id="KKL04909.1"/>
    </source>
</evidence>
<proteinExistence type="predicted"/>
<gene>
    <name evidence="1" type="ORF">LCGC14_2611360</name>
</gene>
<name>A0A0F9A5S4_9ZZZZ</name>
<protein>
    <submittedName>
        <fullName evidence="1">Uncharacterized protein</fullName>
    </submittedName>
</protein>
<dbReference type="AlphaFoldDB" id="A0A0F9A5S4"/>
<comment type="caution">
    <text evidence="1">The sequence shown here is derived from an EMBL/GenBank/DDBJ whole genome shotgun (WGS) entry which is preliminary data.</text>
</comment>
<reference evidence="1" key="1">
    <citation type="journal article" date="2015" name="Nature">
        <title>Complex archaea that bridge the gap between prokaryotes and eukaryotes.</title>
        <authorList>
            <person name="Spang A."/>
            <person name="Saw J.H."/>
            <person name="Jorgensen S.L."/>
            <person name="Zaremba-Niedzwiedzka K."/>
            <person name="Martijn J."/>
            <person name="Lind A.E."/>
            <person name="van Eijk R."/>
            <person name="Schleper C."/>
            <person name="Guy L."/>
            <person name="Ettema T.J."/>
        </authorList>
    </citation>
    <scope>NUCLEOTIDE SEQUENCE</scope>
</reference>
<accession>A0A0F9A5S4</accession>
<sequence length="148" mass="17711">MKNKIFISQYQMYCNFFLINFTIRKLNSKKMTTQIEVVNDFIESLKDVEFWREYICDDTGTGNVLEDSKEEILINGFLITNIENAVIQYEILEKSKEKNEFIEKFLNNFNFNMNKYRDWISELKETNKNLEMSILDLNTKNGECSTMF</sequence>